<dbReference type="CDD" id="cd02910">
    <property type="entry name" value="cupin_Yhhw_N"/>
    <property type="match status" value="1"/>
</dbReference>
<dbReference type="Pfam" id="PF02678">
    <property type="entry name" value="Pirin"/>
    <property type="match status" value="1"/>
</dbReference>
<dbReference type="Gene3D" id="2.60.120.10">
    <property type="entry name" value="Jelly Rolls"/>
    <property type="match status" value="2"/>
</dbReference>
<keyword evidence="2" id="KW-0479">Metal-binding</keyword>
<evidence type="ECO:0000313" key="6">
    <source>
        <dbReference type="Proteomes" id="UP001445335"/>
    </source>
</evidence>
<evidence type="ECO:0000259" key="4">
    <source>
        <dbReference type="Pfam" id="PF02678"/>
    </source>
</evidence>
<dbReference type="InterPro" id="IPR012093">
    <property type="entry name" value="Pirin"/>
</dbReference>
<dbReference type="PANTHER" id="PTHR43212:SF3">
    <property type="entry name" value="QUERCETIN 2,3-DIOXYGENASE"/>
    <property type="match status" value="1"/>
</dbReference>
<dbReference type="PIRSF" id="PIRSF006232">
    <property type="entry name" value="Pirin"/>
    <property type="match status" value="1"/>
</dbReference>
<dbReference type="AlphaFoldDB" id="A0AAW1RMZ8"/>
<protein>
    <recommendedName>
        <fullName evidence="4">Pirin N-terminal domain-containing protein</fullName>
    </recommendedName>
</protein>
<proteinExistence type="inferred from homology"/>
<reference evidence="5 6" key="1">
    <citation type="journal article" date="2024" name="Nat. Commun.">
        <title>Phylogenomics reveals the evolutionary origins of lichenization in chlorophyte algae.</title>
        <authorList>
            <person name="Puginier C."/>
            <person name="Libourel C."/>
            <person name="Otte J."/>
            <person name="Skaloud P."/>
            <person name="Haon M."/>
            <person name="Grisel S."/>
            <person name="Petersen M."/>
            <person name="Berrin J.G."/>
            <person name="Delaux P.M."/>
            <person name="Dal Grande F."/>
            <person name="Keller J."/>
        </authorList>
    </citation>
    <scope>NUCLEOTIDE SEQUENCE [LARGE SCALE GENOMIC DNA]</scope>
    <source>
        <strain evidence="5 6">SAG 245.80</strain>
    </source>
</reference>
<evidence type="ECO:0000256" key="3">
    <source>
        <dbReference type="RuleBase" id="RU003457"/>
    </source>
</evidence>
<feature type="binding site" evidence="2">
    <location>
        <position position="105"/>
    </location>
    <ligand>
        <name>Fe cation</name>
        <dbReference type="ChEBI" id="CHEBI:24875"/>
    </ligand>
</feature>
<dbReference type="PANTHER" id="PTHR43212">
    <property type="entry name" value="QUERCETIN 2,3-DIOXYGENASE"/>
    <property type="match status" value="1"/>
</dbReference>
<feature type="domain" description="Pirin N-terminal" evidence="4">
    <location>
        <begin position="19"/>
        <end position="122"/>
    </location>
</feature>
<evidence type="ECO:0000256" key="2">
    <source>
        <dbReference type="PIRSR" id="PIRSR006232-1"/>
    </source>
</evidence>
<keyword evidence="6" id="KW-1185">Reference proteome</keyword>
<gene>
    <name evidence="5" type="ORF">WJX81_002169</name>
</gene>
<feature type="binding site" evidence="2">
    <location>
        <position position="61"/>
    </location>
    <ligand>
        <name>Fe cation</name>
        <dbReference type="ChEBI" id="CHEBI:24875"/>
    </ligand>
</feature>
<keyword evidence="2" id="KW-0408">Iron</keyword>
<comment type="caution">
    <text evidence="5">The sequence shown here is derived from an EMBL/GenBank/DDBJ whole genome shotgun (WGS) entry which is preliminary data.</text>
</comment>
<organism evidence="5 6">
    <name type="scientific">Elliptochloris bilobata</name>
    <dbReference type="NCBI Taxonomy" id="381761"/>
    <lineage>
        <taxon>Eukaryota</taxon>
        <taxon>Viridiplantae</taxon>
        <taxon>Chlorophyta</taxon>
        <taxon>core chlorophytes</taxon>
        <taxon>Trebouxiophyceae</taxon>
        <taxon>Trebouxiophyceae incertae sedis</taxon>
        <taxon>Elliptochloris clade</taxon>
        <taxon>Elliptochloris</taxon>
    </lineage>
</organism>
<comment type="similarity">
    <text evidence="1 3">Belongs to the pirin family.</text>
</comment>
<dbReference type="InterPro" id="IPR014710">
    <property type="entry name" value="RmlC-like_jellyroll"/>
</dbReference>
<comment type="cofactor">
    <cofactor evidence="2">
        <name>Fe cation</name>
        <dbReference type="ChEBI" id="CHEBI:24875"/>
    </cofactor>
    <text evidence="2">Binds 1 Fe cation per subunit.</text>
</comment>
<feature type="binding site" evidence="2">
    <location>
        <position position="63"/>
    </location>
    <ligand>
        <name>Fe cation</name>
        <dbReference type="ChEBI" id="CHEBI:24875"/>
    </ligand>
</feature>
<dbReference type="GO" id="GO:0046872">
    <property type="term" value="F:metal ion binding"/>
    <property type="evidence" value="ECO:0007669"/>
    <property type="project" value="UniProtKB-KW"/>
</dbReference>
<dbReference type="InterPro" id="IPR003829">
    <property type="entry name" value="Pirin_N_dom"/>
</dbReference>
<dbReference type="Proteomes" id="UP001445335">
    <property type="component" value="Unassembled WGS sequence"/>
</dbReference>
<dbReference type="InterPro" id="IPR011051">
    <property type="entry name" value="RmlC_Cupin_sf"/>
</dbReference>
<evidence type="ECO:0000313" key="5">
    <source>
        <dbReference type="EMBL" id="KAK9835159.1"/>
    </source>
</evidence>
<sequence length="225" mass="24264">MAGYVRHIPSTALHVSKPTWWLESRFHFSFADYHNPSRTAFGVLRVLNDDLVKGKSGFGKHPHRDAEIFSYVVDGRLTHQDSLGNSEALGRGAVQYMSAGTGVVHSELNDAAEMCHFVQTWITPDRRGHAPQYGSAQFAPGDRRNRLLHILGGTGAAPAWAVSSGSGIHLQQDVNVMVCEADASAAQAFALGPGRQAYLLTIEGSLEKMTGHPMDTAPGTLAMKG</sequence>
<accession>A0AAW1RMZ8</accession>
<evidence type="ECO:0000256" key="1">
    <source>
        <dbReference type="ARBA" id="ARBA00008416"/>
    </source>
</evidence>
<dbReference type="SUPFAM" id="SSF51182">
    <property type="entry name" value="RmlC-like cupins"/>
    <property type="match status" value="1"/>
</dbReference>
<name>A0AAW1RMZ8_9CHLO</name>
<feature type="binding site" evidence="2">
    <location>
        <position position="107"/>
    </location>
    <ligand>
        <name>Fe cation</name>
        <dbReference type="ChEBI" id="CHEBI:24875"/>
    </ligand>
</feature>
<dbReference type="EMBL" id="JALJOU010000029">
    <property type="protein sequence ID" value="KAK9835159.1"/>
    <property type="molecule type" value="Genomic_DNA"/>
</dbReference>